<dbReference type="Proteomes" id="UP001215712">
    <property type="component" value="Unassembled WGS sequence"/>
</dbReference>
<gene>
    <name evidence="2" type="ORF">N7493_001328</name>
</gene>
<evidence type="ECO:0000256" key="1">
    <source>
        <dbReference type="SAM" id="MobiDB-lite"/>
    </source>
</evidence>
<feature type="compositionally biased region" description="Polar residues" evidence="1">
    <location>
        <begin position="21"/>
        <end position="31"/>
    </location>
</feature>
<protein>
    <recommendedName>
        <fullName evidence="4">Retrotransposon gag domain-containing protein</fullName>
    </recommendedName>
</protein>
<dbReference type="AlphaFoldDB" id="A0AAD6HUP6"/>
<evidence type="ECO:0000313" key="2">
    <source>
        <dbReference type="EMBL" id="KAJ5738173.1"/>
    </source>
</evidence>
<reference evidence="2" key="2">
    <citation type="submission" date="2023-01" db="EMBL/GenBank/DDBJ databases">
        <authorList>
            <person name="Petersen C."/>
        </authorList>
    </citation>
    <scope>NUCLEOTIDE SEQUENCE</scope>
    <source>
        <strain evidence="2">IBT 17514</strain>
    </source>
</reference>
<name>A0AAD6HUP6_9EURO</name>
<sequence>MSEHPRTEPETTNRAGPHIENNGNSETSRNSEPVVASRPRAKLPNPAMFAGSASEWPAWRTLMENKLEVDGACFTGPRDQCMYIFSRLEKMALKNTNTWMRERQGTEDPTDLLNYLERMYGDPDVQARAIQRLFGMGQKKNQQFEKFLPSFEREMADAGAMQWTDNVKKHTLFMALNKETADLLSSQPAPHTF</sequence>
<evidence type="ECO:0008006" key="4">
    <source>
        <dbReference type="Google" id="ProtNLM"/>
    </source>
</evidence>
<accession>A0AAD6HUP6</accession>
<organism evidence="2 3">
    <name type="scientific">Penicillium malachiteum</name>
    <dbReference type="NCBI Taxonomy" id="1324776"/>
    <lineage>
        <taxon>Eukaryota</taxon>
        <taxon>Fungi</taxon>
        <taxon>Dikarya</taxon>
        <taxon>Ascomycota</taxon>
        <taxon>Pezizomycotina</taxon>
        <taxon>Eurotiomycetes</taxon>
        <taxon>Eurotiomycetidae</taxon>
        <taxon>Eurotiales</taxon>
        <taxon>Aspergillaceae</taxon>
        <taxon>Penicillium</taxon>
    </lineage>
</organism>
<evidence type="ECO:0000313" key="3">
    <source>
        <dbReference type="Proteomes" id="UP001215712"/>
    </source>
</evidence>
<keyword evidence="3" id="KW-1185">Reference proteome</keyword>
<reference evidence="2" key="1">
    <citation type="journal article" date="2023" name="IMA Fungus">
        <title>Comparative genomic study of the Penicillium genus elucidates a diverse pangenome and 15 lateral gene transfer events.</title>
        <authorList>
            <person name="Petersen C."/>
            <person name="Sorensen T."/>
            <person name="Nielsen M.R."/>
            <person name="Sondergaard T.E."/>
            <person name="Sorensen J.L."/>
            <person name="Fitzpatrick D.A."/>
            <person name="Frisvad J.C."/>
            <person name="Nielsen K.L."/>
        </authorList>
    </citation>
    <scope>NUCLEOTIDE SEQUENCE</scope>
    <source>
        <strain evidence="2">IBT 17514</strain>
    </source>
</reference>
<dbReference type="EMBL" id="JAQJAN010000002">
    <property type="protein sequence ID" value="KAJ5738173.1"/>
    <property type="molecule type" value="Genomic_DNA"/>
</dbReference>
<proteinExistence type="predicted"/>
<comment type="caution">
    <text evidence="2">The sequence shown here is derived from an EMBL/GenBank/DDBJ whole genome shotgun (WGS) entry which is preliminary data.</text>
</comment>
<feature type="compositionally biased region" description="Basic and acidic residues" evidence="1">
    <location>
        <begin position="1"/>
        <end position="11"/>
    </location>
</feature>
<feature type="region of interest" description="Disordered" evidence="1">
    <location>
        <begin position="1"/>
        <end position="43"/>
    </location>
</feature>